<gene>
    <name evidence="2" type="ORF">OIU83_05260</name>
</gene>
<dbReference type="EMBL" id="JAOZEW010000004">
    <property type="protein sequence ID" value="MCV9927046.1"/>
    <property type="molecule type" value="Genomic_DNA"/>
</dbReference>
<dbReference type="RefSeq" id="WP_264205223.1">
    <property type="nucleotide sequence ID" value="NZ_JAOZEW010000004.1"/>
</dbReference>
<sequence length="326" mass="37194">MKLQILLFLLLLSAFTCFSQEKGTPINTFGKIVTDKFPSTRTFDLQYEQLGPANYSSKLFGEDLERGRFENHNRLKLAVNLPIYKSQSQRFALTGSFRYKYESFGFGPIYDANENLTPPRPTQDFHYLAAAVTATYITTLFNKPVIYNATVSVDGNQENVQRIKGFGTASLVLKRTANTTITIGLLGMIDPSSIVPIAPLFTYNHRFQDSKWDIDVIIPKSILLRRELLENGRISIGTELFTENFYLNLKTSQLNGIYELNSLSLQSGVTYEYRLDKKIISTFKAGINNVVSTRITERGERTDKYIYDNKQDAQAYFRFGISYNPF</sequence>
<evidence type="ECO:0008006" key="4">
    <source>
        <dbReference type="Google" id="ProtNLM"/>
    </source>
</evidence>
<evidence type="ECO:0000313" key="3">
    <source>
        <dbReference type="Proteomes" id="UP001151079"/>
    </source>
</evidence>
<evidence type="ECO:0000256" key="1">
    <source>
        <dbReference type="SAM" id="SignalP"/>
    </source>
</evidence>
<evidence type="ECO:0000313" key="2">
    <source>
        <dbReference type="EMBL" id="MCV9927046.1"/>
    </source>
</evidence>
<proteinExistence type="predicted"/>
<dbReference type="AlphaFoldDB" id="A0A9X2Z9W1"/>
<protein>
    <recommendedName>
        <fullName evidence="4">Outer membrane protein beta-barrel domain-containing protein</fullName>
    </recommendedName>
</protein>
<reference evidence="2" key="1">
    <citation type="submission" date="2022-10" db="EMBL/GenBank/DDBJ databases">
        <title>Two novel species of Flavobacterium.</title>
        <authorList>
            <person name="Liu Q."/>
            <person name="Xin Y.-H."/>
        </authorList>
    </citation>
    <scope>NUCLEOTIDE SEQUENCE</scope>
    <source>
        <strain evidence="2">LS1R49</strain>
    </source>
</reference>
<name>A0A9X2Z9W1_9FLAO</name>
<accession>A0A9X2Z9W1</accession>
<feature type="signal peptide" evidence="1">
    <location>
        <begin position="1"/>
        <end position="19"/>
    </location>
</feature>
<dbReference type="Proteomes" id="UP001151079">
    <property type="component" value="Unassembled WGS sequence"/>
</dbReference>
<organism evidence="2 3">
    <name type="scientific">Flavobacterium shii</name>
    <dbReference type="NCBI Taxonomy" id="2987687"/>
    <lineage>
        <taxon>Bacteria</taxon>
        <taxon>Pseudomonadati</taxon>
        <taxon>Bacteroidota</taxon>
        <taxon>Flavobacteriia</taxon>
        <taxon>Flavobacteriales</taxon>
        <taxon>Flavobacteriaceae</taxon>
        <taxon>Flavobacterium</taxon>
    </lineage>
</organism>
<keyword evidence="3" id="KW-1185">Reference proteome</keyword>
<keyword evidence="1" id="KW-0732">Signal</keyword>
<feature type="chain" id="PRO_5040948534" description="Outer membrane protein beta-barrel domain-containing protein" evidence="1">
    <location>
        <begin position="20"/>
        <end position="326"/>
    </location>
</feature>
<comment type="caution">
    <text evidence="2">The sequence shown here is derived from an EMBL/GenBank/DDBJ whole genome shotgun (WGS) entry which is preliminary data.</text>
</comment>